<comment type="caution">
    <text evidence="3">The sequence shown here is derived from an EMBL/GenBank/DDBJ whole genome shotgun (WGS) entry which is preliminary data.</text>
</comment>
<dbReference type="PROSITE" id="PS50110">
    <property type="entry name" value="RESPONSE_REGULATORY"/>
    <property type="match status" value="1"/>
</dbReference>
<keyword evidence="4" id="KW-1185">Reference proteome</keyword>
<dbReference type="Gene3D" id="3.40.50.2300">
    <property type="match status" value="1"/>
</dbReference>
<accession>A0A561QIG4</accession>
<sequence>MLTNVNRRRLASEAMNQRVLIIEDEFLIALDVAETIESMGLKVAGFASARSHAMQLAAYADIALVDVNLSDGATGPQIGRELAEQYGITVIFMTANPEDVEDGVEGSLGVLTKPVMPHVVEQTIDYAVANRLGGLAVVPRELKVFRHNHS</sequence>
<dbReference type="InterPro" id="IPR001789">
    <property type="entry name" value="Sig_transdc_resp-reg_receiver"/>
</dbReference>
<feature type="domain" description="Response regulatory" evidence="2">
    <location>
        <begin position="18"/>
        <end position="128"/>
    </location>
</feature>
<dbReference type="InterPro" id="IPR011006">
    <property type="entry name" value="CheY-like_superfamily"/>
</dbReference>
<dbReference type="SMART" id="SM00448">
    <property type="entry name" value="REC"/>
    <property type="match status" value="1"/>
</dbReference>
<evidence type="ECO:0000313" key="4">
    <source>
        <dbReference type="Proteomes" id="UP000320653"/>
    </source>
</evidence>
<gene>
    <name evidence="3" type="ORF">FHW37_106110</name>
</gene>
<evidence type="ECO:0000256" key="1">
    <source>
        <dbReference type="PROSITE-ProRule" id="PRU00169"/>
    </source>
</evidence>
<dbReference type="AlphaFoldDB" id="A0A561QIG4"/>
<dbReference type="EMBL" id="VIWP01000006">
    <property type="protein sequence ID" value="TWF50151.1"/>
    <property type="molecule type" value="Genomic_DNA"/>
</dbReference>
<dbReference type="OrthoDB" id="7060229at2"/>
<organism evidence="3 4">
    <name type="scientific">Neorhizobium alkalisoli</name>
    <dbReference type="NCBI Taxonomy" id="528178"/>
    <lineage>
        <taxon>Bacteria</taxon>
        <taxon>Pseudomonadati</taxon>
        <taxon>Pseudomonadota</taxon>
        <taxon>Alphaproteobacteria</taxon>
        <taxon>Hyphomicrobiales</taxon>
        <taxon>Rhizobiaceae</taxon>
        <taxon>Rhizobium/Agrobacterium group</taxon>
        <taxon>Neorhizobium</taxon>
    </lineage>
</organism>
<name>A0A561QIG4_9HYPH</name>
<evidence type="ECO:0000313" key="3">
    <source>
        <dbReference type="EMBL" id="TWF50151.1"/>
    </source>
</evidence>
<protein>
    <submittedName>
        <fullName evidence="3">Response regulator receiver domain-containing protein</fullName>
    </submittedName>
</protein>
<feature type="modified residue" description="4-aspartylphosphate" evidence="1">
    <location>
        <position position="66"/>
    </location>
</feature>
<reference evidence="3 4" key="1">
    <citation type="submission" date="2019-06" db="EMBL/GenBank/DDBJ databases">
        <title>Sorghum-associated microbial communities from plants grown in Nebraska, USA.</title>
        <authorList>
            <person name="Schachtman D."/>
        </authorList>
    </citation>
    <scope>NUCLEOTIDE SEQUENCE [LARGE SCALE GENOMIC DNA]</scope>
    <source>
        <strain evidence="3 4">1225</strain>
    </source>
</reference>
<dbReference type="Proteomes" id="UP000320653">
    <property type="component" value="Unassembled WGS sequence"/>
</dbReference>
<dbReference type="NCBIfam" id="NF009972">
    <property type="entry name" value="PRK13435.1-3"/>
    <property type="match status" value="1"/>
</dbReference>
<evidence type="ECO:0000259" key="2">
    <source>
        <dbReference type="PROSITE" id="PS50110"/>
    </source>
</evidence>
<dbReference type="GO" id="GO:0000160">
    <property type="term" value="P:phosphorelay signal transduction system"/>
    <property type="evidence" value="ECO:0007669"/>
    <property type="project" value="InterPro"/>
</dbReference>
<keyword evidence="1" id="KW-0597">Phosphoprotein</keyword>
<proteinExistence type="predicted"/>
<dbReference type="Pfam" id="PF00072">
    <property type="entry name" value="Response_reg"/>
    <property type="match status" value="1"/>
</dbReference>
<dbReference type="SUPFAM" id="SSF52172">
    <property type="entry name" value="CheY-like"/>
    <property type="match status" value="1"/>
</dbReference>
<dbReference type="RefSeq" id="WP_145640371.1">
    <property type="nucleotide sequence ID" value="NZ_VIWP01000006.1"/>
</dbReference>